<keyword evidence="4 7" id="KW-0812">Transmembrane</keyword>
<keyword evidence="5 7" id="KW-1133">Transmembrane helix</keyword>
<comment type="subcellular location">
    <subcellularLocation>
        <location evidence="1 7">Cell membrane</location>
        <topology evidence="1 7">Multi-pass membrane protein</topology>
    </subcellularLocation>
</comment>
<feature type="transmembrane region" description="Helical" evidence="7">
    <location>
        <begin position="101"/>
        <end position="122"/>
    </location>
</feature>
<evidence type="ECO:0000256" key="1">
    <source>
        <dbReference type="ARBA" id="ARBA00004651"/>
    </source>
</evidence>
<evidence type="ECO:0000256" key="7">
    <source>
        <dbReference type="RuleBase" id="RU363032"/>
    </source>
</evidence>
<keyword evidence="3" id="KW-1003">Cell membrane</keyword>
<dbReference type="InterPro" id="IPR035906">
    <property type="entry name" value="MetI-like_sf"/>
</dbReference>
<dbReference type="RefSeq" id="WP_194215321.1">
    <property type="nucleotide sequence ID" value="NZ_CP061205.1"/>
</dbReference>
<keyword evidence="10" id="KW-1185">Reference proteome</keyword>
<comment type="caution">
    <text evidence="9">The sequence shown here is derived from an EMBL/GenBank/DDBJ whole genome shotgun (WGS) entry which is preliminary data.</text>
</comment>
<dbReference type="Proteomes" id="UP001595444">
    <property type="component" value="Unassembled WGS sequence"/>
</dbReference>
<dbReference type="Gene3D" id="1.10.3720.10">
    <property type="entry name" value="MetI-like"/>
    <property type="match status" value="1"/>
</dbReference>
<evidence type="ECO:0000256" key="6">
    <source>
        <dbReference type="ARBA" id="ARBA00023136"/>
    </source>
</evidence>
<comment type="similarity">
    <text evidence="7">Belongs to the binding-protein-dependent transport system permease family.</text>
</comment>
<keyword evidence="2 7" id="KW-0813">Transport</keyword>
<organism evidence="9 10">
    <name type="scientific">Kordiimonas pumila</name>
    <dbReference type="NCBI Taxonomy" id="2161677"/>
    <lineage>
        <taxon>Bacteria</taxon>
        <taxon>Pseudomonadati</taxon>
        <taxon>Pseudomonadota</taxon>
        <taxon>Alphaproteobacteria</taxon>
        <taxon>Kordiimonadales</taxon>
        <taxon>Kordiimonadaceae</taxon>
        <taxon>Kordiimonas</taxon>
    </lineage>
</organism>
<evidence type="ECO:0000256" key="2">
    <source>
        <dbReference type="ARBA" id="ARBA00022448"/>
    </source>
</evidence>
<proteinExistence type="inferred from homology"/>
<accession>A0ABV7D3W2</accession>
<dbReference type="CDD" id="cd06261">
    <property type="entry name" value="TM_PBP2"/>
    <property type="match status" value="1"/>
</dbReference>
<feature type="transmembrane region" description="Helical" evidence="7">
    <location>
        <begin position="235"/>
        <end position="261"/>
    </location>
</feature>
<protein>
    <submittedName>
        <fullName evidence="9">ABC transporter permease</fullName>
    </submittedName>
</protein>
<dbReference type="Pfam" id="PF19300">
    <property type="entry name" value="BPD_transp_1_N"/>
    <property type="match status" value="1"/>
</dbReference>
<dbReference type="PANTHER" id="PTHR43163:SF6">
    <property type="entry name" value="DIPEPTIDE TRANSPORT SYSTEM PERMEASE PROTEIN DPPB-RELATED"/>
    <property type="match status" value="1"/>
</dbReference>
<feature type="transmembrane region" description="Helical" evidence="7">
    <location>
        <begin position="281"/>
        <end position="304"/>
    </location>
</feature>
<dbReference type="InterPro" id="IPR045621">
    <property type="entry name" value="BPD_transp_1_N"/>
</dbReference>
<dbReference type="PROSITE" id="PS50928">
    <property type="entry name" value="ABC_TM1"/>
    <property type="match status" value="1"/>
</dbReference>
<evidence type="ECO:0000256" key="3">
    <source>
        <dbReference type="ARBA" id="ARBA00022475"/>
    </source>
</evidence>
<gene>
    <name evidence="9" type="ORF">ACFOKA_08075</name>
</gene>
<dbReference type="Pfam" id="PF00528">
    <property type="entry name" value="BPD_transp_1"/>
    <property type="match status" value="1"/>
</dbReference>
<dbReference type="InterPro" id="IPR000515">
    <property type="entry name" value="MetI-like"/>
</dbReference>
<evidence type="ECO:0000313" key="9">
    <source>
        <dbReference type="EMBL" id="MFC3051858.1"/>
    </source>
</evidence>
<feature type="domain" description="ABC transmembrane type-1" evidence="8">
    <location>
        <begin position="95"/>
        <end position="304"/>
    </location>
</feature>
<evidence type="ECO:0000259" key="8">
    <source>
        <dbReference type="PROSITE" id="PS50928"/>
    </source>
</evidence>
<sequence length="313" mass="34402">MFSYTLKKIIMTIPTLFILALLIFMLMRSVPGDPAVLIVGDLADPAVLAQVRLELGLDKPAYVQFWLWLSRALGGDLGVSLITGEDILTGLLSRFTVTAQVVLVAILFSASIAIPAGMVAAWRQNRPTDFSIVFLMNVFLSIPGFWMALMFIFLFGVYLNWLPTIGYVSLAEDFSGGMKYLLMPVLSLVFLEVATLTRMMRASSIEVLRQEYVTHARAKGLSEGVVLRRHVFKNAFAPTLTMLGLTLGSLLGGAAVIETVFTLPGLGRFLVEAIYARDYAVVQGVLIFVAGVYVLVNLCVDLLYPVLDPRVRL</sequence>
<feature type="transmembrane region" description="Helical" evidence="7">
    <location>
        <begin position="134"/>
        <end position="161"/>
    </location>
</feature>
<evidence type="ECO:0000256" key="4">
    <source>
        <dbReference type="ARBA" id="ARBA00022692"/>
    </source>
</evidence>
<keyword evidence="6 7" id="KW-0472">Membrane</keyword>
<evidence type="ECO:0000313" key="10">
    <source>
        <dbReference type="Proteomes" id="UP001595444"/>
    </source>
</evidence>
<name>A0ABV7D3W2_9PROT</name>
<dbReference type="SUPFAM" id="SSF161098">
    <property type="entry name" value="MetI-like"/>
    <property type="match status" value="1"/>
</dbReference>
<dbReference type="EMBL" id="JBHRSL010000004">
    <property type="protein sequence ID" value="MFC3051858.1"/>
    <property type="molecule type" value="Genomic_DNA"/>
</dbReference>
<feature type="transmembrane region" description="Helical" evidence="7">
    <location>
        <begin position="181"/>
        <end position="200"/>
    </location>
</feature>
<dbReference type="PANTHER" id="PTHR43163">
    <property type="entry name" value="DIPEPTIDE TRANSPORT SYSTEM PERMEASE PROTEIN DPPB-RELATED"/>
    <property type="match status" value="1"/>
</dbReference>
<reference evidence="10" key="1">
    <citation type="journal article" date="2019" name="Int. J. Syst. Evol. Microbiol.">
        <title>The Global Catalogue of Microorganisms (GCM) 10K type strain sequencing project: providing services to taxonomists for standard genome sequencing and annotation.</title>
        <authorList>
            <consortium name="The Broad Institute Genomics Platform"/>
            <consortium name="The Broad Institute Genome Sequencing Center for Infectious Disease"/>
            <person name="Wu L."/>
            <person name="Ma J."/>
        </authorList>
    </citation>
    <scope>NUCLEOTIDE SEQUENCE [LARGE SCALE GENOMIC DNA]</scope>
    <source>
        <strain evidence="10">KCTC 62164</strain>
    </source>
</reference>
<evidence type="ECO:0000256" key="5">
    <source>
        <dbReference type="ARBA" id="ARBA00022989"/>
    </source>
</evidence>